<dbReference type="EMBL" id="FPIW01000008">
    <property type="protein sequence ID" value="SFW30567.1"/>
    <property type="molecule type" value="Genomic_DNA"/>
</dbReference>
<dbReference type="AlphaFoldDB" id="A0AA94HRI9"/>
<evidence type="ECO:0000256" key="1">
    <source>
        <dbReference type="SAM" id="SignalP"/>
    </source>
</evidence>
<protein>
    <recommendedName>
        <fullName evidence="4">DUF306 domain-containing protein</fullName>
    </recommendedName>
</protein>
<dbReference type="Proteomes" id="UP000182680">
    <property type="component" value="Unassembled WGS sequence"/>
</dbReference>
<evidence type="ECO:0008006" key="4">
    <source>
        <dbReference type="Google" id="ProtNLM"/>
    </source>
</evidence>
<sequence length="153" mass="17330">MKKLFACLLFLLLAVPAFAEDARPQLWSKFEPQWMAVFSLDSVQVLDKGDVKTFILDQGTTATFFLENGKVKSLRVSYVHGTPVRYLKGIQQSINTILGKGPEAEDAISAFKSAKPKELYKRVRGVCFERTLIEQLGWEFYATYGDQCPKNIK</sequence>
<evidence type="ECO:0000313" key="2">
    <source>
        <dbReference type="EMBL" id="SFW30567.1"/>
    </source>
</evidence>
<name>A0AA94HRI9_DESDE</name>
<feature type="chain" id="PRO_5041651153" description="DUF306 domain-containing protein" evidence="1">
    <location>
        <begin position="20"/>
        <end position="153"/>
    </location>
</feature>
<feature type="signal peptide" evidence="1">
    <location>
        <begin position="1"/>
        <end position="19"/>
    </location>
</feature>
<reference evidence="3" key="1">
    <citation type="submission" date="2016-11" db="EMBL/GenBank/DDBJ databases">
        <authorList>
            <person name="Jaros S."/>
            <person name="Januszkiewicz K."/>
            <person name="Wedrychowicz H."/>
        </authorList>
    </citation>
    <scope>NUCLEOTIDE SEQUENCE [LARGE SCALE GENOMIC DNA]</scope>
    <source>
        <strain evidence="3">DSM 7057</strain>
    </source>
</reference>
<organism evidence="2 3">
    <name type="scientific">Desulfovibrio desulfuricans</name>
    <dbReference type="NCBI Taxonomy" id="876"/>
    <lineage>
        <taxon>Bacteria</taxon>
        <taxon>Pseudomonadati</taxon>
        <taxon>Thermodesulfobacteriota</taxon>
        <taxon>Desulfovibrionia</taxon>
        <taxon>Desulfovibrionales</taxon>
        <taxon>Desulfovibrionaceae</taxon>
        <taxon>Desulfovibrio</taxon>
    </lineage>
</organism>
<dbReference type="RefSeq" id="WP_072311440.1">
    <property type="nucleotide sequence ID" value="NZ_FPIW01000008.1"/>
</dbReference>
<evidence type="ECO:0000313" key="3">
    <source>
        <dbReference type="Proteomes" id="UP000182680"/>
    </source>
</evidence>
<proteinExistence type="predicted"/>
<keyword evidence="1" id="KW-0732">Signal</keyword>
<comment type="caution">
    <text evidence="2">The sequence shown here is derived from an EMBL/GenBank/DDBJ whole genome shotgun (WGS) entry which is preliminary data.</text>
</comment>
<accession>A0AA94HRI9</accession>
<gene>
    <name evidence="2" type="ORF">SAMN02910291_00774</name>
</gene>